<evidence type="ECO:0000313" key="3">
    <source>
        <dbReference type="Proteomes" id="UP000237749"/>
    </source>
</evidence>
<gene>
    <name evidence="2" type="ORF">BXY41_11884</name>
</gene>
<accession>A0A2S6HFY4</accession>
<name>A0A2S6HFY4_9FIRM</name>
<feature type="transmembrane region" description="Helical" evidence="1">
    <location>
        <begin position="41"/>
        <end position="61"/>
    </location>
</feature>
<keyword evidence="1" id="KW-0812">Transmembrane</keyword>
<comment type="caution">
    <text evidence="2">The sequence shown here is derived from an EMBL/GenBank/DDBJ whole genome shotgun (WGS) entry which is preliminary data.</text>
</comment>
<organism evidence="2 3">
    <name type="scientific">Lacrimispora xylanisolvens</name>
    <dbReference type="NCBI Taxonomy" id="384636"/>
    <lineage>
        <taxon>Bacteria</taxon>
        <taxon>Bacillati</taxon>
        <taxon>Bacillota</taxon>
        <taxon>Clostridia</taxon>
        <taxon>Lachnospirales</taxon>
        <taxon>Lachnospiraceae</taxon>
        <taxon>Lacrimispora</taxon>
    </lineage>
</organism>
<dbReference type="EMBL" id="PTJA01000018">
    <property type="protein sequence ID" value="PPK76394.1"/>
    <property type="molecule type" value="Genomic_DNA"/>
</dbReference>
<feature type="transmembrane region" description="Helical" evidence="1">
    <location>
        <begin position="155"/>
        <end position="178"/>
    </location>
</feature>
<dbReference type="Proteomes" id="UP000237749">
    <property type="component" value="Unassembled WGS sequence"/>
</dbReference>
<sequence>MEKILKDIKQYNNTRALILPMVYFAFSIVALFCCNNGGNKYWTYFAGITLCLLAVTSIYYYNLDKSIEKGDCLSIGRNACRVYKKDKRKKYDSLKIILHDYKAEELKLIRVKLKVDKEKDKKYGLPAFLPMTISCSALIVALVSKDLGFEEFLSLKIYMLSVVLFVLVSYVILSLLYYNIDDYILFCIDESLEDKK</sequence>
<reference evidence="2 3" key="1">
    <citation type="submission" date="2018-02" db="EMBL/GenBank/DDBJ databases">
        <title>Genomic Encyclopedia of Archaeal and Bacterial Type Strains, Phase II (KMG-II): from individual species to whole genera.</title>
        <authorList>
            <person name="Goeker M."/>
        </authorList>
    </citation>
    <scope>NUCLEOTIDE SEQUENCE [LARGE SCALE GENOMIC DNA]</scope>
    <source>
        <strain evidence="2 3">DSM 3808</strain>
    </source>
</reference>
<keyword evidence="1" id="KW-0472">Membrane</keyword>
<dbReference type="RefSeq" id="WP_104439585.1">
    <property type="nucleotide sequence ID" value="NZ_PTJA01000018.1"/>
</dbReference>
<protein>
    <submittedName>
        <fullName evidence="2">Uncharacterized protein</fullName>
    </submittedName>
</protein>
<feature type="transmembrane region" description="Helical" evidence="1">
    <location>
        <begin position="123"/>
        <end position="143"/>
    </location>
</feature>
<feature type="transmembrane region" description="Helical" evidence="1">
    <location>
        <begin position="16"/>
        <end position="34"/>
    </location>
</feature>
<dbReference type="AlphaFoldDB" id="A0A2S6HFY4"/>
<proteinExistence type="predicted"/>
<keyword evidence="3" id="KW-1185">Reference proteome</keyword>
<keyword evidence="1" id="KW-1133">Transmembrane helix</keyword>
<evidence type="ECO:0000256" key="1">
    <source>
        <dbReference type="SAM" id="Phobius"/>
    </source>
</evidence>
<evidence type="ECO:0000313" key="2">
    <source>
        <dbReference type="EMBL" id="PPK76394.1"/>
    </source>
</evidence>